<dbReference type="PANTHER" id="PTHR33164">
    <property type="entry name" value="TRANSCRIPTIONAL REGULATOR, MARR FAMILY"/>
    <property type="match status" value="1"/>
</dbReference>
<dbReference type="AlphaFoldDB" id="A0A4R5F6B0"/>
<gene>
    <name evidence="2" type="ORF">E1295_27120</name>
</gene>
<feature type="domain" description="HTH marR-type" evidence="1">
    <location>
        <begin position="1"/>
        <end position="129"/>
    </location>
</feature>
<dbReference type="InterPro" id="IPR039422">
    <property type="entry name" value="MarR/SlyA-like"/>
</dbReference>
<protein>
    <submittedName>
        <fullName evidence="2">MarR family transcriptional regulator</fullName>
    </submittedName>
</protein>
<dbReference type="SMART" id="SM00347">
    <property type="entry name" value="HTH_MARR"/>
    <property type="match status" value="1"/>
</dbReference>
<dbReference type="Gene3D" id="1.10.10.10">
    <property type="entry name" value="Winged helix-like DNA-binding domain superfamily/Winged helix DNA-binding domain"/>
    <property type="match status" value="1"/>
</dbReference>
<sequence>MIREFFTAVILHGHVTANAIGMHPTDLFALNLVELHGPLGAGELADRTGLSTGATTRLIDRLERSGQVRRVADPADRRRVRIEKVGGHELDAALHAAFEPVGQRMEEVIGRYPADRLEELMRFVAETTAAVQDATREVRTVTGE</sequence>
<proteinExistence type="predicted"/>
<organism evidence="2 3">
    <name type="scientific">Nonomuraea mesophila</name>
    <dbReference type="NCBI Taxonomy" id="2530382"/>
    <lineage>
        <taxon>Bacteria</taxon>
        <taxon>Bacillati</taxon>
        <taxon>Actinomycetota</taxon>
        <taxon>Actinomycetes</taxon>
        <taxon>Streptosporangiales</taxon>
        <taxon>Streptosporangiaceae</taxon>
        <taxon>Nonomuraea</taxon>
    </lineage>
</organism>
<dbReference type="InterPro" id="IPR036390">
    <property type="entry name" value="WH_DNA-bd_sf"/>
</dbReference>
<evidence type="ECO:0000259" key="1">
    <source>
        <dbReference type="PROSITE" id="PS50995"/>
    </source>
</evidence>
<accession>A0A4R5F6B0</accession>
<keyword evidence="3" id="KW-1185">Reference proteome</keyword>
<dbReference type="InterPro" id="IPR036388">
    <property type="entry name" value="WH-like_DNA-bd_sf"/>
</dbReference>
<dbReference type="GO" id="GO:0003700">
    <property type="term" value="F:DNA-binding transcription factor activity"/>
    <property type="evidence" value="ECO:0007669"/>
    <property type="project" value="InterPro"/>
</dbReference>
<reference evidence="2 3" key="1">
    <citation type="submission" date="2019-03" db="EMBL/GenBank/DDBJ databases">
        <title>Draft genome sequences of novel Actinobacteria.</title>
        <authorList>
            <person name="Sahin N."/>
            <person name="Ay H."/>
            <person name="Saygin H."/>
        </authorList>
    </citation>
    <scope>NUCLEOTIDE SEQUENCE [LARGE SCALE GENOMIC DNA]</scope>
    <source>
        <strain evidence="2 3">6K102</strain>
    </source>
</reference>
<comment type="caution">
    <text evidence="2">The sequence shown here is derived from an EMBL/GenBank/DDBJ whole genome shotgun (WGS) entry which is preliminary data.</text>
</comment>
<dbReference type="Pfam" id="PF01047">
    <property type="entry name" value="MarR"/>
    <property type="match status" value="1"/>
</dbReference>
<evidence type="ECO:0000313" key="3">
    <source>
        <dbReference type="Proteomes" id="UP000295136"/>
    </source>
</evidence>
<name>A0A4R5F6B0_9ACTN</name>
<dbReference type="PANTHER" id="PTHR33164:SF106">
    <property type="entry name" value="TRANSCRIPTIONAL REGULATORY PROTEIN"/>
    <property type="match status" value="1"/>
</dbReference>
<dbReference type="Proteomes" id="UP000295136">
    <property type="component" value="Unassembled WGS sequence"/>
</dbReference>
<dbReference type="SUPFAM" id="SSF46785">
    <property type="entry name" value="Winged helix' DNA-binding domain"/>
    <property type="match status" value="1"/>
</dbReference>
<evidence type="ECO:0000313" key="2">
    <source>
        <dbReference type="EMBL" id="TDE42860.1"/>
    </source>
</evidence>
<dbReference type="InterPro" id="IPR000835">
    <property type="entry name" value="HTH_MarR-typ"/>
</dbReference>
<dbReference type="EMBL" id="SMLD01000081">
    <property type="protein sequence ID" value="TDE42860.1"/>
    <property type="molecule type" value="Genomic_DNA"/>
</dbReference>
<dbReference type="GO" id="GO:0006950">
    <property type="term" value="P:response to stress"/>
    <property type="evidence" value="ECO:0007669"/>
    <property type="project" value="TreeGrafter"/>
</dbReference>
<dbReference type="PROSITE" id="PS50995">
    <property type="entry name" value="HTH_MARR_2"/>
    <property type="match status" value="1"/>
</dbReference>